<evidence type="ECO:0000313" key="16">
    <source>
        <dbReference type="EMBL" id="SEB73676.1"/>
    </source>
</evidence>
<sequence>MGWNNPSMPWQQLHDILDGTEVRRAGKRKTKRTDAGRAPIERDGGDSPAWSHKRGPYIPLPELLAAASGTADVDSAADTVSPLSVAPLNGAPLSGSSLSADPQRSGESEDEGEGTTAEPGPARSGRRERAARTLSTVPYAELHVHSHYSFLDGASSPEELVEEAVKLGLHALAITDHDGFYGVVRLAEAAEAYGLRTVFGAELSLGLSAPQNGVADPEGEHLLVLARGEEGYHRLSGAITQAQLAGGAEKGRPVFDLDDLAVRLRGHAVVLTGCRKGAVRRALAGAGADAGFRSPEAAAEHAVRRLVERFGPAGVAVELFDHGNPLDSAHNDALAAIADRLGLPCVATNAVHFAEPTRHPLATALAAVRARRSLDEMDGWLPASDGAHLRSGAEMARRFERYPGAVENTVLLADQLSFSLRSARPKLPKQDVPAGHTPMSYLRELVEQGITERYGTPGPGWRGPAPVAEVRARVEQELAVIEKKDFPGYFLIVHEITQFAKSRGILCQGRGSAANSAACYFLGITAVDSIKYRLPFERFLSSLREEEPDIDVDFDSDRREEVIQHVYAKYGRANAAQVANVISYRPKNAVRDVAKAFGYSQGQQDAWSKQLNRWDALSVARESSADPAAAEEDEAEGKSTEGRPQSSPSSGPSRSSRPSGFSSSSKGASNSASPSDDAVIPEPVLALAEQLLGYPRHLGIHSGGMVLTERPVGEVVPIEHARMENRTVLQWDKDDCEWMGLVKFDLLGLGMLAALQYCFDLVEENFGERWTLADLPKEEPAVYDMLCRADSVGVFQVESRAQMSTLPRLRPREFYDLVVEIALIRPGPIQGGAVHPYIRRRSGEEKETYPHPLLEPVLKRTLGVPLFQEQLMQMAMAIGGCSAEDADLLRRAMGSKRGIERIDSLKKKLFAGMAENGLSPEEAQTIYLQIKAFANFGFAESHSLSFALLVYASSWLKLHYPGAFLAALLRAQPMGFYSPQTLVADARRHGVRVLRPDILRSRAEACLEPDDGEPEDGEDPGDAHQDSARSHGTPRTPASSHGGSSHRTSSRGASSHEPSSHRTPSRGLDSCLDALQPEVGLFDPEAPDDSEAHRRDGTHAVRLGIAAVTGIGKDLAERIVTEREVNGPFLSLTDLSRRTGLTAEQLEALASAGAFESLGLSRREALWQAGSAALERPGQLPGTQPYIQPPLLPELGDEEAVAYELWATGIATDDHPVRHARGPLDARGVLRITALRSAEDGTRVEVAGLVTHRQRPQTAQGITFMNLEDETGILNVVCSVGVWTRYRRVAQTAKAMVVRGLMERSKEGVINLVADRLEALPLRAKTSSRDFR</sequence>
<keyword evidence="6 13" id="KW-0808">Transferase</keyword>
<organism evidence="16 17">
    <name type="scientific">Arthrobacter woluwensis</name>
    <dbReference type="NCBI Taxonomy" id="156980"/>
    <lineage>
        <taxon>Bacteria</taxon>
        <taxon>Bacillati</taxon>
        <taxon>Actinomycetota</taxon>
        <taxon>Actinomycetes</taxon>
        <taxon>Micrococcales</taxon>
        <taxon>Micrococcaceae</taxon>
        <taxon>Arthrobacter</taxon>
    </lineage>
</organism>
<dbReference type="Pfam" id="PF14579">
    <property type="entry name" value="HHH_6"/>
    <property type="match status" value="1"/>
</dbReference>
<evidence type="ECO:0000256" key="9">
    <source>
        <dbReference type="ARBA" id="ARBA00022763"/>
    </source>
</evidence>
<keyword evidence="17" id="KW-1185">Reference proteome</keyword>
<feature type="region of interest" description="Disordered" evidence="14">
    <location>
        <begin position="87"/>
        <end position="131"/>
    </location>
</feature>
<evidence type="ECO:0000256" key="10">
    <source>
        <dbReference type="ARBA" id="ARBA00022932"/>
    </source>
</evidence>
<dbReference type="EMBL" id="FNSN01000003">
    <property type="protein sequence ID" value="SEB73676.1"/>
    <property type="molecule type" value="Genomic_DNA"/>
</dbReference>
<dbReference type="GO" id="GO:0006260">
    <property type="term" value="P:DNA replication"/>
    <property type="evidence" value="ECO:0007669"/>
    <property type="project" value="UniProtKB-KW"/>
</dbReference>
<comment type="catalytic activity">
    <reaction evidence="12 13">
        <text>DNA(n) + a 2'-deoxyribonucleoside 5'-triphosphate = DNA(n+1) + diphosphate</text>
        <dbReference type="Rhea" id="RHEA:22508"/>
        <dbReference type="Rhea" id="RHEA-COMP:17339"/>
        <dbReference type="Rhea" id="RHEA-COMP:17340"/>
        <dbReference type="ChEBI" id="CHEBI:33019"/>
        <dbReference type="ChEBI" id="CHEBI:61560"/>
        <dbReference type="ChEBI" id="CHEBI:173112"/>
        <dbReference type="EC" id="2.7.7.7"/>
    </reaction>
</comment>
<evidence type="ECO:0000259" key="15">
    <source>
        <dbReference type="SMART" id="SM00481"/>
    </source>
</evidence>
<dbReference type="SUPFAM" id="SSF89550">
    <property type="entry name" value="PHP domain-like"/>
    <property type="match status" value="1"/>
</dbReference>
<feature type="region of interest" description="Disordered" evidence="14">
    <location>
        <begin position="19"/>
        <end position="56"/>
    </location>
</feature>
<dbReference type="HAMAP" id="MF_01902">
    <property type="entry name" value="DNApol_error_prone"/>
    <property type="match status" value="1"/>
</dbReference>
<dbReference type="SMART" id="SM00481">
    <property type="entry name" value="POLIIIAc"/>
    <property type="match status" value="1"/>
</dbReference>
<evidence type="ECO:0000256" key="8">
    <source>
        <dbReference type="ARBA" id="ARBA00022705"/>
    </source>
</evidence>
<dbReference type="Pfam" id="PF02811">
    <property type="entry name" value="PHP"/>
    <property type="match status" value="1"/>
</dbReference>
<dbReference type="InterPro" id="IPR040982">
    <property type="entry name" value="DNA_pol3_finger"/>
</dbReference>
<dbReference type="InterPro" id="IPR003141">
    <property type="entry name" value="Pol/His_phosphatase_N"/>
</dbReference>
<feature type="compositionally biased region" description="Acidic residues" evidence="14">
    <location>
        <begin position="1007"/>
        <end position="1020"/>
    </location>
</feature>
<dbReference type="InterPro" id="IPR004013">
    <property type="entry name" value="PHP_dom"/>
</dbReference>
<reference evidence="16 17" key="1">
    <citation type="submission" date="2016-10" db="EMBL/GenBank/DDBJ databases">
        <authorList>
            <person name="de Groot N.N."/>
        </authorList>
    </citation>
    <scope>NUCLEOTIDE SEQUENCE [LARGE SCALE GENOMIC DNA]</scope>
    <source>
        <strain evidence="16 17">DSM 10495</strain>
    </source>
</reference>
<dbReference type="PANTHER" id="PTHR32294:SF4">
    <property type="entry name" value="ERROR-PRONE DNA POLYMERASE"/>
    <property type="match status" value="1"/>
</dbReference>
<dbReference type="Pfam" id="PF17657">
    <property type="entry name" value="DNA_pol3_finger"/>
    <property type="match status" value="1"/>
</dbReference>
<dbReference type="GO" id="GO:0005737">
    <property type="term" value="C:cytoplasm"/>
    <property type="evidence" value="ECO:0007669"/>
    <property type="project" value="UniProtKB-SubCell"/>
</dbReference>
<evidence type="ECO:0000256" key="7">
    <source>
        <dbReference type="ARBA" id="ARBA00022695"/>
    </source>
</evidence>
<dbReference type="InterPro" id="IPR023073">
    <property type="entry name" value="DnaE2"/>
</dbReference>
<dbReference type="Gene3D" id="3.20.20.140">
    <property type="entry name" value="Metal-dependent hydrolases"/>
    <property type="match status" value="1"/>
</dbReference>
<dbReference type="Gene3D" id="1.10.150.870">
    <property type="match status" value="1"/>
</dbReference>
<evidence type="ECO:0000256" key="14">
    <source>
        <dbReference type="SAM" id="MobiDB-lite"/>
    </source>
</evidence>
<evidence type="ECO:0000313" key="17">
    <source>
        <dbReference type="Proteomes" id="UP000182652"/>
    </source>
</evidence>
<keyword evidence="9 13" id="KW-0227">DNA damage</keyword>
<evidence type="ECO:0000256" key="5">
    <source>
        <dbReference type="ARBA" id="ARBA00022490"/>
    </source>
</evidence>
<dbReference type="Pfam" id="PF07733">
    <property type="entry name" value="DNA_pol3_alpha"/>
    <property type="match status" value="1"/>
</dbReference>
<feature type="compositionally biased region" description="Basic and acidic residues" evidence="14">
    <location>
        <begin position="32"/>
        <end position="45"/>
    </location>
</feature>
<evidence type="ECO:0000256" key="11">
    <source>
        <dbReference type="ARBA" id="ARBA00023204"/>
    </source>
</evidence>
<dbReference type="EC" id="2.7.7.7" evidence="3 13"/>
<keyword evidence="5 13" id="KW-0963">Cytoplasm</keyword>
<evidence type="ECO:0000256" key="2">
    <source>
        <dbReference type="ARBA" id="ARBA00007391"/>
    </source>
</evidence>
<comment type="subcellular location">
    <subcellularLocation>
        <location evidence="1 13">Cytoplasm</location>
    </subcellularLocation>
</comment>
<comment type="similarity">
    <text evidence="2 13">Belongs to the DNA polymerase type-C family. DnaE2 subfamily.</text>
</comment>
<dbReference type="NCBIfam" id="TIGR00594">
    <property type="entry name" value="polc"/>
    <property type="match status" value="1"/>
</dbReference>
<dbReference type="InterPro" id="IPR011708">
    <property type="entry name" value="DNA_pol3_alpha_NTPase_dom"/>
</dbReference>
<dbReference type="InterPro" id="IPR004365">
    <property type="entry name" value="NA-bd_OB_tRNA"/>
</dbReference>
<feature type="compositionally biased region" description="Low complexity" evidence="14">
    <location>
        <begin position="642"/>
        <end position="675"/>
    </location>
</feature>
<dbReference type="PANTHER" id="PTHR32294">
    <property type="entry name" value="DNA POLYMERASE III SUBUNIT ALPHA"/>
    <property type="match status" value="1"/>
</dbReference>
<feature type="domain" description="Polymerase/histidinol phosphatase N-terminal" evidence="15">
    <location>
        <begin position="140"/>
        <end position="207"/>
    </location>
</feature>
<evidence type="ECO:0000256" key="12">
    <source>
        <dbReference type="ARBA" id="ARBA00049244"/>
    </source>
</evidence>
<accession>A0A1H4LSN6</accession>
<feature type="region of interest" description="Disordered" evidence="14">
    <location>
        <begin position="1005"/>
        <end position="1070"/>
    </location>
</feature>
<evidence type="ECO:0000256" key="1">
    <source>
        <dbReference type="ARBA" id="ARBA00004496"/>
    </source>
</evidence>
<dbReference type="Pfam" id="PF01336">
    <property type="entry name" value="tRNA_anti-codon"/>
    <property type="match status" value="1"/>
</dbReference>
<dbReference type="InterPro" id="IPR016195">
    <property type="entry name" value="Pol/histidinol_Pase-like"/>
</dbReference>
<evidence type="ECO:0000256" key="4">
    <source>
        <dbReference type="ARBA" id="ARBA00017273"/>
    </source>
</evidence>
<dbReference type="GO" id="GO:0003676">
    <property type="term" value="F:nucleic acid binding"/>
    <property type="evidence" value="ECO:0007669"/>
    <property type="project" value="InterPro"/>
</dbReference>
<dbReference type="STRING" id="156980.SAMN04489745_1109"/>
<feature type="region of interest" description="Disordered" evidence="14">
    <location>
        <begin position="618"/>
        <end position="678"/>
    </location>
</feature>
<evidence type="ECO:0000256" key="3">
    <source>
        <dbReference type="ARBA" id="ARBA00012417"/>
    </source>
</evidence>
<protein>
    <recommendedName>
        <fullName evidence="4 13">Error-prone DNA polymerase</fullName>
        <ecNumber evidence="3 13">2.7.7.7</ecNumber>
    </recommendedName>
</protein>
<proteinExistence type="inferred from homology"/>
<name>A0A1H4LSN6_9MICC</name>
<evidence type="ECO:0000256" key="6">
    <source>
        <dbReference type="ARBA" id="ARBA00022679"/>
    </source>
</evidence>
<dbReference type="RefSeq" id="WP_066211724.1">
    <property type="nucleotide sequence ID" value="NZ_FNSN01000003.1"/>
</dbReference>
<feature type="compositionally biased region" description="Low complexity" evidence="14">
    <location>
        <begin position="1038"/>
        <end position="1056"/>
    </location>
</feature>
<comment type="function">
    <text evidence="13">DNA polymerase involved in damage-induced mutagenesis and translesion synthesis (TLS). It is not the major replicative DNA polymerase.</text>
</comment>
<keyword evidence="8 13" id="KW-0235">DNA replication</keyword>
<dbReference type="CDD" id="cd04485">
    <property type="entry name" value="DnaE_OBF"/>
    <property type="match status" value="1"/>
</dbReference>
<keyword evidence="11 13" id="KW-0234">DNA repair</keyword>
<dbReference type="InterPro" id="IPR004805">
    <property type="entry name" value="DnaE2/DnaE/PolC"/>
</dbReference>
<dbReference type="Proteomes" id="UP000182652">
    <property type="component" value="Unassembled WGS sequence"/>
</dbReference>
<dbReference type="InterPro" id="IPR029460">
    <property type="entry name" value="DNAPol_HHH"/>
</dbReference>
<gene>
    <name evidence="13" type="primary">dnaE2</name>
    <name evidence="16" type="ORF">SAMN04489745_1109</name>
</gene>
<dbReference type="SUPFAM" id="SSF47781">
    <property type="entry name" value="RuvA domain 2-like"/>
    <property type="match status" value="1"/>
</dbReference>
<evidence type="ECO:0000256" key="13">
    <source>
        <dbReference type="HAMAP-Rule" id="MF_01902"/>
    </source>
</evidence>
<keyword evidence="10 13" id="KW-0239">DNA-directed DNA polymerase</keyword>
<dbReference type="GO" id="GO:0006281">
    <property type="term" value="P:DNA repair"/>
    <property type="evidence" value="ECO:0007669"/>
    <property type="project" value="UniProtKB-UniRule"/>
</dbReference>
<keyword evidence="7 13" id="KW-0548">Nucleotidyltransferase</keyword>
<dbReference type="GO" id="GO:0008408">
    <property type="term" value="F:3'-5' exonuclease activity"/>
    <property type="evidence" value="ECO:0007669"/>
    <property type="project" value="InterPro"/>
</dbReference>
<dbReference type="InterPro" id="IPR010994">
    <property type="entry name" value="RuvA_2-like"/>
</dbReference>
<dbReference type="GO" id="GO:0003887">
    <property type="term" value="F:DNA-directed DNA polymerase activity"/>
    <property type="evidence" value="ECO:0007669"/>
    <property type="project" value="UniProtKB-UniRule"/>
</dbReference>